<sequence length="496" mass="54489">MAILEEPIKEVLLIKNFIAGEWVESKGEIKDVVNPATDKTIAKVPISTKDEIDAAVKAAQEAFPDWRRTTPLARARCLFRLKELLEENFEELSRIQTQEHGKTIDESRGETRRGIENVEVATGIPTFMQGYFSEDVATDVDEWLIPTPLGVFGIIAPFNFPFMIPLWSAPYAVATGNCVVMKPSSEVPLTQMRLAELVDEAGIPPGVWNVVNGGRVIVSGMLEHPGIVGITFVGSTPTAKYIYEMCGKTGKRVIAQGGAKNFMVIMPDADVSRTIRALMTSFFGNTGQRCLSGANLLIVGDDDRFYNSFMDAVADAASRIVIGNGLDESVQMGPVRDKEKKERIIGYIESGIQQGAKLRLDGRRDIKIAGNYPETCFLGPTIFENVTPDMKIGTEEIFGPVMSVMRAKNLDEAIEMCNASPFGNGNAIFTSSGKNAREFQYRITSGNVGINIGIVAPMAFFPFSGMKDSFLGILHTQGQEAVRFFTESKVVIQRWL</sequence>
<keyword evidence="6" id="KW-1185">Reference proteome</keyword>
<dbReference type="InterPro" id="IPR015590">
    <property type="entry name" value="Aldehyde_DH_dom"/>
</dbReference>
<dbReference type="GO" id="GO:0006574">
    <property type="term" value="P:L-valine catabolic process"/>
    <property type="evidence" value="ECO:0007669"/>
    <property type="project" value="TreeGrafter"/>
</dbReference>
<feature type="domain" description="Aldehyde dehydrogenase" evidence="4">
    <location>
        <begin position="22"/>
        <end position="491"/>
    </location>
</feature>
<organism evidence="5 6">
    <name type="scientific">Candidatus Hakubella thermalkaliphila</name>
    <dbReference type="NCBI Taxonomy" id="2754717"/>
    <lineage>
        <taxon>Bacteria</taxon>
        <taxon>Bacillati</taxon>
        <taxon>Actinomycetota</taxon>
        <taxon>Actinomycetota incertae sedis</taxon>
        <taxon>Candidatus Hakubellales</taxon>
        <taxon>Candidatus Hakubellaceae</taxon>
        <taxon>Candidatus Hakubella</taxon>
    </lineage>
</organism>
<gene>
    <name evidence="5" type="ORF">HKBW3S33_00274</name>
</gene>
<dbReference type="AlphaFoldDB" id="A0A6V8P4T1"/>
<dbReference type="PANTHER" id="PTHR43866">
    <property type="entry name" value="MALONATE-SEMIALDEHYDE DEHYDROGENASE"/>
    <property type="match status" value="1"/>
</dbReference>
<dbReference type="NCBIfam" id="TIGR01722">
    <property type="entry name" value="MMSDH"/>
    <property type="match status" value="1"/>
</dbReference>
<dbReference type="EMBL" id="BLRY01000007">
    <property type="protein sequence ID" value="GFP26860.1"/>
    <property type="molecule type" value="Genomic_DNA"/>
</dbReference>
<dbReference type="PANTHER" id="PTHR43866:SF4">
    <property type="entry name" value="MALONATE-SEMIALDEHYDE DEHYDROGENASE"/>
    <property type="match status" value="1"/>
</dbReference>
<evidence type="ECO:0000256" key="1">
    <source>
        <dbReference type="ARBA" id="ARBA00013048"/>
    </source>
</evidence>
<dbReference type="FunFam" id="3.40.309.10:FF:000002">
    <property type="entry name" value="Methylmalonate-semialdehyde dehydrogenase (Acylating)"/>
    <property type="match status" value="1"/>
</dbReference>
<keyword evidence="2" id="KW-0560">Oxidoreductase</keyword>
<dbReference type="GO" id="GO:0004491">
    <property type="term" value="F:methylmalonate-semialdehyde dehydrogenase (acylating, NAD) activity"/>
    <property type="evidence" value="ECO:0007669"/>
    <property type="project" value="UniProtKB-EC"/>
</dbReference>
<evidence type="ECO:0000256" key="2">
    <source>
        <dbReference type="ARBA" id="ARBA00023002"/>
    </source>
</evidence>
<dbReference type="Gene3D" id="3.40.605.10">
    <property type="entry name" value="Aldehyde Dehydrogenase, Chain A, domain 1"/>
    <property type="match status" value="1"/>
</dbReference>
<proteinExistence type="predicted"/>
<name>A0A6V8P4T1_9ACTN</name>
<dbReference type="InterPro" id="IPR016161">
    <property type="entry name" value="Ald_DH/histidinol_DH"/>
</dbReference>
<evidence type="ECO:0000313" key="5">
    <source>
        <dbReference type="EMBL" id="GFP26860.1"/>
    </source>
</evidence>
<evidence type="ECO:0000313" key="6">
    <source>
        <dbReference type="Proteomes" id="UP000591948"/>
    </source>
</evidence>
<dbReference type="CDD" id="cd07085">
    <property type="entry name" value="ALDH_F6_MMSDH"/>
    <property type="match status" value="1"/>
</dbReference>
<dbReference type="Proteomes" id="UP000591948">
    <property type="component" value="Unassembled WGS sequence"/>
</dbReference>
<protein>
    <recommendedName>
        <fullName evidence="1">methylmalonate-semialdehyde dehydrogenase (CoA acylating)</fullName>
        <ecNumber evidence="1">1.2.1.27</ecNumber>
    </recommendedName>
</protein>
<accession>A0A6V8P4T1</accession>
<dbReference type="GO" id="GO:0006210">
    <property type="term" value="P:thymine catabolic process"/>
    <property type="evidence" value="ECO:0007669"/>
    <property type="project" value="TreeGrafter"/>
</dbReference>
<dbReference type="InterPro" id="IPR010061">
    <property type="entry name" value="MeMal-semiAld_DH"/>
</dbReference>
<dbReference type="FunFam" id="3.40.605.10:FF:000003">
    <property type="entry name" value="Methylmalonate-semialdehyde dehydrogenase [acylating]"/>
    <property type="match status" value="1"/>
</dbReference>
<evidence type="ECO:0000256" key="3">
    <source>
        <dbReference type="ARBA" id="ARBA00023027"/>
    </source>
</evidence>
<keyword evidence="3" id="KW-0520">NAD</keyword>
<dbReference type="Pfam" id="PF00171">
    <property type="entry name" value="Aldedh"/>
    <property type="match status" value="1"/>
</dbReference>
<evidence type="ECO:0000259" key="4">
    <source>
        <dbReference type="Pfam" id="PF00171"/>
    </source>
</evidence>
<comment type="caution">
    <text evidence="5">The sequence shown here is derived from an EMBL/GenBank/DDBJ whole genome shotgun (WGS) entry which is preliminary data.</text>
</comment>
<reference evidence="5 6" key="1">
    <citation type="journal article" date="2020" name="Front. Microbiol.">
        <title>Single-cell genomics of novel Actinobacteria with the Wood-Ljungdahl pathway discovered in a serpentinizing system.</title>
        <authorList>
            <person name="Merino N."/>
            <person name="Kawai M."/>
            <person name="Boyd E.S."/>
            <person name="Colman D.R."/>
            <person name="McGlynn S.E."/>
            <person name="Nealson K.H."/>
            <person name="Kurokawa K."/>
            <person name="Hongoh Y."/>
        </authorList>
    </citation>
    <scope>NUCLEOTIDE SEQUENCE [LARGE SCALE GENOMIC DNA]</scope>
    <source>
        <strain evidence="5 6">S33</strain>
    </source>
</reference>
<dbReference type="RefSeq" id="WP_176233014.1">
    <property type="nucleotide sequence ID" value="NZ_BLRY01000007.1"/>
</dbReference>
<dbReference type="EC" id="1.2.1.27" evidence="1"/>
<dbReference type="InterPro" id="IPR016163">
    <property type="entry name" value="Ald_DH_C"/>
</dbReference>
<dbReference type="InterPro" id="IPR016162">
    <property type="entry name" value="Ald_DH_N"/>
</dbReference>
<dbReference type="Gene3D" id="3.40.309.10">
    <property type="entry name" value="Aldehyde Dehydrogenase, Chain A, domain 2"/>
    <property type="match status" value="1"/>
</dbReference>
<dbReference type="SUPFAM" id="SSF53720">
    <property type="entry name" value="ALDH-like"/>
    <property type="match status" value="1"/>
</dbReference>